<accession>A0ABX8UX00</accession>
<name>A0ABX8UX00_9BURK</name>
<dbReference type="SUPFAM" id="SSF52091">
    <property type="entry name" value="SpoIIaa-like"/>
    <property type="match status" value="1"/>
</dbReference>
<keyword evidence="9" id="KW-1185">Reference proteome</keyword>
<feature type="domain" description="STAS" evidence="7">
    <location>
        <begin position="474"/>
        <end position="587"/>
    </location>
</feature>
<evidence type="ECO:0000256" key="4">
    <source>
        <dbReference type="ARBA" id="ARBA00023136"/>
    </source>
</evidence>
<evidence type="ECO:0000256" key="1">
    <source>
        <dbReference type="ARBA" id="ARBA00004141"/>
    </source>
</evidence>
<evidence type="ECO:0000256" key="6">
    <source>
        <dbReference type="SAM" id="Phobius"/>
    </source>
</evidence>
<dbReference type="Pfam" id="PF00916">
    <property type="entry name" value="Sulfate_transp"/>
    <property type="match status" value="1"/>
</dbReference>
<keyword evidence="3 6" id="KW-1133">Transmembrane helix</keyword>
<dbReference type="Gene3D" id="3.30.750.24">
    <property type="entry name" value="STAS domain"/>
    <property type="match status" value="1"/>
</dbReference>
<gene>
    <name evidence="8" type="ORF">KZJ38_31365</name>
</gene>
<feature type="transmembrane region" description="Helical" evidence="6">
    <location>
        <begin position="388"/>
        <end position="406"/>
    </location>
</feature>
<comment type="subcellular location">
    <subcellularLocation>
        <location evidence="1">Membrane</location>
        <topology evidence="1">Multi-pass membrane protein</topology>
    </subcellularLocation>
</comment>
<proteinExistence type="predicted"/>
<reference evidence="8 9" key="1">
    <citation type="submission" date="2021-07" db="EMBL/GenBank/DDBJ databases">
        <title>Paraburkholderia edwinii protects Aspergillus sp. from phenazines by acting as a toxin sponge.</title>
        <authorList>
            <person name="Dahlstrom K.M."/>
            <person name="Newman D.K."/>
        </authorList>
    </citation>
    <scope>NUCLEOTIDE SEQUENCE [LARGE SCALE GENOMIC DNA]</scope>
    <source>
        <strain evidence="8 9">Pe01</strain>
    </source>
</reference>
<evidence type="ECO:0000256" key="2">
    <source>
        <dbReference type="ARBA" id="ARBA00022692"/>
    </source>
</evidence>
<evidence type="ECO:0000313" key="8">
    <source>
        <dbReference type="EMBL" id="QYD71514.1"/>
    </source>
</evidence>
<evidence type="ECO:0000313" key="9">
    <source>
        <dbReference type="Proteomes" id="UP000826462"/>
    </source>
</evidence>
<sequence length="604" mass="63307">MPPSDPPSDASSDAPQASPPASSAPSSGAATAPPRRHAHPAWIPLPEWLLNYRSHWIKGDLIAGLTTAAVVIPNALAYATLAGLPVEAGLYTAFIPMLVYALTGTSRVLSVSTTTTLSILTTSALASIGPASSHAELLAAAATLGVLVGLILMIASLLRLGFVADFISEPVLVGFKAGIAVVIFVDQLPKLLGIHFTKGEFFQNVLRIVEGLPHTSITTAVVGALALVALIVLRRFVPHVPAPLAVVACAIVASKLLDLHAHGVETVGAVPGGLPATTLPVFALAHTLWPIALGMALMSFTETTAAGRAFAHHGEPAPRANRELFATGLANLAGALFGAMPGGGGTTQTAVNRRAGARSQAASLVTAAVALAAMLLLSPLIALIPQSVLAAVVIVYSIGLFDPVEFRAIARVRHMEFVWAVVALAGVVIVGTLQGILVAIVVSLAALAHQLSDPPIYVLARKRNTNVFRPVSRVHPDDETWPGLLLLMPEGRVYFANVQHIGEKMLKLIAVAAPHTVIVDMSGVFDIEYTALKMFADAEQRLRSRGITLWLAALNPEVLALVQRSPLGEALGRERMFHNLEQAVERYRTTVLGEAAQVASPASR</sequence>
<keyword evidence="4 6" id="KW-0472">Membrane</keyword>
<feature type="transmembrane region" description="Helical" evidence="6">
    <location>
        <begin position="418"/>
        <end position="447"/>
    </location>
</feature>
<evidence type="ECO:0000256" key="5">
    <source>
        <dbReference type="SAM" id="MobiDB-lite"/>
    </source>
</evidence>
<dbReference type="PROSITE" id="PS50801">
    <property type="entry name" value="STAS"/>
    <property type="match status" value="1"/>
</dbReference>
<dbReference type="EMBL" id="CP080096">
    <property type="protein sequence ID" value="QYD71514.1"/>
    <property type="molecule type" value="Genomic_DNA"/>
</dbReference>
<feature type="transmembrane region" description="Helical" evidence="6">
    <location>
        <begin position="212"/>
        <end position="233"/>
    </location>
</feature>
<evidence type="ECO:0000259" key="7">
    <source>
        <dbReference type="PROSITE" id="PS50801"/>
    </source>
</evidence>
<organism evidence="8 9">
    <name type="scientific">Paraburkholderia edwinii</name>
    <dbReference type="NCBI Taxonomy" id="2861782"/>
    <lineage>
        <taxon>Bacteria</taxon>
        <taxon>Pseudomonadati</taxon>
        <taxon>Pseudomonadota</taxon>
        <taxon>Betaproteobacteria</taxon>
        <taxon>Burkholderiales</taxon>
        <taxon>Burkholderiaceae</taxon>
        <taxon>Paraburkholderia</taxon>
    </lineage>
</organism>
<feature type="region of interest" description="Disordered" evidence="5">
    <location>
        <begin position="1"/>
        <end position="36"/>
    </location>
</feature>
<evidence type="ECO:0000256" key="3">
    <source>
        <dbReference type="ARBA" id="ARBA00022989"/>
    </source>
</evidence>
<dbReference type="InterPro" id="IPR002645">
    <property type="entry name" value="STAS_dom"/>
</dbReference>
<feature type="transmembrane region" description="Helical" evidence="6">
    <location>
        <begin position="240"/>
        <end position="257"/>
    </location>
</feature>
<feature type="transmembrane region" description="Helical" evidence="6">
    <location>
        <begin position="361"/>
        <end position="382"/>
    </location>
</feature>
<dbReference type="InterPro" id="IPR001902">
    <property type="entry name" value="SLC26A/SulP_fam"/>
</dbReference>
<feature type="transmembrane region" description="Helical" evidence="6">
    <location>
        <begin position="277"/>
        <end position="298"/>
    </location>
</feature>
<feature type="transmembrane region" description="Helical" evidence="6">
    <location>
        <begin position="137"/>
        <end position="158"/>
    </location>
</feature>
<feature type="transmembrane region" description="Helical" evidence="6">
    <location>
        <begin position="170"/>
        <end position="192"/>
    </location>
</feature>
<dbReference type="Proteomes" id="UP000826462">
    <property type="component" value="Chromosome 2"/>
</dbReference>
<dbReference type="InterPro" id="IPR036513">
    <property type="entry name" value="STAS_dom_sf"/>
</dbReference>
<dbReference type="InterPro" id="IPR011547">
    <property type="entry name" value="SLC26A/SulP_dom"/>
</dbReference>
<feature type="transmembrane region" description="Helical" evidence="6">
    <location>
        <begin position="111"/>
        <end position="131"/>
    </location>
</feature>
<feature type="transmembrane region" description="Helical" evidence="6">
    <location>
        <begin position="88"/>
        <end position="104"/>
    </location>
</feature>
<dbReference type="CDD" id="cd07042">
    <property type="entry name" value="STAS_SulP_like_sulfate_transporter"/>
    <property type="match status" value="1"/>
</dbReference>
<protein>
    <submittedName>
        <fullName evidence="8">STAS domain-containing protein</fullName>
    </submittedName>
</protein>
<dbReference type="Pfam" id="PF01740">
    <property type="entry name" value="STAS"/>
    <property type="match status" value="1"/>
</dbReference>
<keyword evidence="2 6" id="KW-0812">Transmembrane</keyword>
<dbReference type="RefSeq" id="WP_219800943.1">
    <property type="nucleotide sequence ID" value="NZ_CP080096.1"/>
</dbReference>
<feature type="compositionally biased region" description="Low complexity" evidence="5">
    <location>
        <begin position="7"/>
        <end position="33"/>
    </location>
</feature>
<dbReference type="PANTHER" id="PTHR11814">
    <property type="entry name" value="SULFATE TRANSPORTER"/>
    <property type="match status" value="1"/>
</dbReference>